<dbReference type="InterPro" id="IPR052892">
    <property type="entry name" value="NA-targeting_endonuclease"/>
</dbReference>
<name>A0A7X1NS32_9MICC</name>
<dbReference type="PANTHER" id="PTHR33877">
    <property type="entry name" value="SLL1193 PROTEIN"/>
    <property type="match status" value="1"/>
</dbReference>
<dbReference type="Pfam" id="PF01844">
    <property type="entry name" value="HNH"/>
    <property type="match status" value="1"/>
</dbReference>
<evidence type="ECO:0000313" key="3">
    <source>
        <dbReference type="Proteomes" id="UP000326464"/>
    </source>
</evidence>
<dbReference type="Gene3D" id="1.10.30.50">
    <property type="match status" value="1"/>
</dbReference>
<evidence type="ECO:0000313" key="2">
    <source>
        <dbReference type="EMBL" id="MPY11947.1"/>
    </source>
</evidence>
<dbReference type="PANTHER" id="PTHR33877:SF2">
    <property type="entry name" value="OS07G0170200 PROTEIN"/>
    <property type="match status" value="1"/>
</dbReference>
<gene>
    <name evidence="2" type="ORF">FNH21_14680</name>
</gene>
<organism evidence="2 3">
    <name type="scientific">Arthrobacter bussei</name>
    <dbReference type="NCBI Taxonomy" id="2594179"/>
    <lineage>
        <taxon>Bacteria</taxon>
        <taxon>Bacillati</taxon>
        <taxon>Actinomycetota</taxon>
        <taxon>Actinomycetes</taxon>
        <taxon>Micrococcales</taxon>
        <taxon>Micrococcaceae</taxon>
        <taxon>Arthrobacter</taxon>
    </lineage>
</organism>
<keyword evidence="2" id="KW-0255">Endonuclease</keyword>
<feature type="domain" description="HNH nuclease" evidence="1">
    <location>
        <begin position="69"/>
        <end position="118"/>
    </location>
</feature>
<dbReference type="RefSeq" id="WP_152816828.1">
    <property type="nucleotide sequence ID" value="NZ_VJXX01000006.1"/>
</dbReference>
<dbReference type="GO" id="GO:0003676">
    <property type="term" value="F:nucleic acid binding"/>
    <property type="evidence" value="ECO:0007669"/>
    <property type="project" value="InterPro"/>
</dbReference>
<dbReference type="GO" id="GO:0008270">
    <property type="term" value="F:zinc ion binding"/>
    <property type="evidence" value="ECO:0007669"/>
    <property type="project" value="InterPro"/>
</dbReference>
<keyword evidence="2" id="KW-0540">Nuclease</keyword>
<keyword evidence="2" id="KW-0378">Hydrolase</keyword>
<protein>
    <submittedName>
        <fullName evidence="2">HNH endonuclease</fullName>
    </submittedName>
</protein>
<dbReference type="EMBL" id="VJXX01000006">
    <property type="protein sequence ID" value="MPY11947.1"/>
    <property type="molecule type" value="Genomic_DNA"/>
</dbReference>
<comment type="caution">
    <text evidence="2">The sequence shown here is derived from an EMBL/GenBank/DDBJ whole genome shotgun (WGS) entry which is preliminary data.</text>
</comment>
<dbReference type="InterPro" id="IPR002711">
    <property type="entry name" value="HNH"/>
</dbReference>
<evidence type="ECO:0000259" key="1">
    <source>
        <dbReference type="SMART" id="SM00507"/>
    </source>
</evidence>
<dbReference type="Proteomes" id="UP000326464">
    <property type="component" value="Unassembled WGS sequence"/>
</dbReference>
<proteinExistence type="predicted"/>
<sequence length="165" mass="18420">MRTLVLNAGYEPLAVVTFRRALVLVLTGKASVVAEDDEPIVGPTEILGRPSVILLNRYVKVPYRYDVSATRRGVLRRDNHLCAYCARPASTIDHVMPRSRGGQDTWENLVACCLTCNNAKGDKTLASLGWSLRIVPLPPRGPQWQIRELEKPAPQWNEFLSQRAA</sequence>
<dbReference type="AlphaFoldDB" id="A0A7X1NS32"/>
<dbReference type="GO" id="GO:0004519">
    <property type="term" value="F:endonuclease activity"/>
    <property type="evidence" value="ECO:0007669"/>
    <property type="project" value="UniProtKB-KW"/>
</dbReference>
<dbReference type="SMART" id="SM00507">
    <property type="entry name" value="HNHc"/>
    <property type="match status" value="1"/>
</dbReference>
<accession>A0A7X1NS32</accession>
<keyword evidence="3" id="KW-1185">Reference proteome</keyword>
<dbReference type="CDD" id="cd00085">
    <property type="entry name" value="HNHc"/>
    <property type="match status" value="1"/>
</dbReference>
<reference evidence="3" key="1">
    <citation type="submission" date="2019-07" db="EMBL/GenBank/DDBJ databases">
        <title>Arthrobacter KR32 sp. nov., isolated from mountain cheese made of cows milk.</title>
        <authorList>
            <person name="Flegler A."/>
        </authorList>
    </citation>
    <scope>NUCLEOTIDE SEQUENCE [LARGE SCALE GENOMIC DNA]</scope>
    <source>
        <strain evidence="3">KR32</strain>
    </source>
</reference>
<dbReference type="InterPro" id="IPR003615">
    <property type="entry name" value="HNH_nuc"/>
</dbReference>
<dbReference type="OrthoDB" id="9802901at2"/>